<dbReference type="PANTHER" id="PTHR33885">
    <property type="entry name" value="PHAGE SHOCK PROTEIN C"/>
    <property type="match status" value="1"/>
</dbReference>
<dbReference type="OrthoDB" id="9815286at2"/>
<evidence type="ECO:0000256" key="4">
    <source>
        <dbReference type="ARBA" id="ARBA00022989"/>
    </source>
</evidence>
<evidence type="ECO:0000256" key="6">
    <source>
        <dbReference type="SAM" id="MobiDB-lite"/>
    </source>
</evidence>
<dbReference type="Proteomes" id="UP000263232">
    <property type="component" value="Chromosome"/>
</dbReference>
<feature type="region of interest" description="Disordered" evidence="6">
    <location>
        <begin position="69"/>
        <end position="97"/>
    </location>
</feature>
<gene>
    <name evidence="9" type="ORF">CL176_11455</name>
</gene>
<keyword evidence="10" id="KW-1185">Reference proteome</keyword>
<keyword evidence="3 7" id="KW-0812">Transmembrane</keyword>
<dbReference type="EMBL" id="CP023434">
    <property type="protein sequence ID" value="AXY26564.1"/>
    <property type="molecule type" value="Genomic_DNA"/>
</dbReference>
<evidence type="ECO:0000256" key="7">
    <source>
        <dbReference type="SAM" id="Phobius"/>
    </source>
</evidence>
<dbReference type="InterPro" id="IPR052027">
    <property type="entry name" value="PspC"/>
</dbReference>
<evidence type="ECO:0000256" key="1">
    <source>
        <dbReference type="ARBA" id="ARBA00004162"/>
    </source>
</evidence>
<keyword evidence="5 7" id="KW-0472">Membrane</keyword>
<evidence type="ECO:0000313" key="10">
    <source>
        <dbReference type="Proteomes" id="UP000263232"/>
    </source>
</evidence>
<reference evidence="9 10" key="1">
    <citation type="submission" date="2017-09" db="EMBL/GenBank/DDBJ databases">
        <title>Complete genome sequence of Oxytococcus suis strain ZY16052.</title>
        <authorList>
            <person name="Li F."/>
        </authorList>
    </citation>
    <scope>NUCLEOTIDE SEQUENCE [LARGE SCALE GENOMIC DNA]</scope>
    <source>
        <strain evidence="9 10">ZY16052</strain>
    </source>
</reference>
<dbReference type="Pfam" id="PF04024">
    <property type="entry name" value="PspC"/>
    <property type="match status" value="1"/>
</dbReference>
<name>A0A347WNA7_9LACT</name>
<sequence length="97" mass="11383">MAKRLYKSTSNRMLTGVCGGIAEYFNIDPTIVRIIFVFASSFQVGWPLYILLAILLPYDYQVEGRKQNPYQQWTRPNNKTERRDVTPGSEEEKWDDF</sequence>
<dbReference type="RefSeq" id="WP_118991420.1">
    <property type="nucleotide sequence ID" value="NZ_CP023434.1"/>
</dbReference>
<evidence type="ECO:0000256" key="5">
    <source>
        <dbReference type="ARBA" id="ARBA00023136"/>
    </source>
</evidence>
<dbReference type="GO" id="GO:0005886">
    <property type="term" value="C:plasma membrane"/>
    <property type="evidence" value="ECO:0007669"/>
    <property type="project" value="UniProtKB-SubCell"/>
</dbReference>
<evidence type="ECO:0000256" key="3">
    <source>
        <dbReference type="ARBA" id="ARBA00022692"/>
    </source>
</evidence>
<dbReference type="InterPro" id="IPR007168">
    <property type="entry name" value="Phageshock_PspC_N"/>
</dbReference>
<comment type="subcellular location">
    <subcellularLocation>
        <location evidence="1">Cell membrane</location>
        <topology evidence="1">Single-pass membrane protein</topology>
    </subcellularLocation>
</comment>
<evidence type="ECO:0000313" key="9">
    <source>
        <dbReference type="EMBL" id="AXY26564.1"/>
    </source>
</evidence>
<feature type="transmembrane region" description="Helical" evidence="7">
    <location>
        <begin position="34"/>
        <end position="56"/>
    </location>
</feature>
<evidence type="ECO:0000259" key="8">
    <source>
        <dbReference type="Pfam" id="PF04024"/>
    </source>
</evidence>
<accession>A0A347WNA7</accession>
<feature type="domain" description="Phage shock protein PspC N-terminal" evidence="8">
    <location>
        <begin position="3"/>
        <end position="58"/>
    </location>
</feature>
<organism evidence="9 10">
    <name type="scientific">Suicoccus acidiformans</name>
    <dbReference type="NCBI Taxonomy" id="2036206"/>
    <lineage>
        <taxon>Bacteria</taxon>
        <taxon>Bacillati</taxon>
        <taxon>Bacillota</taxon>
        <taxon>Bacilli</taxon>
        <taxon>Lactobacillales</taxon>
        <taxon>Aerococcaceae</taxon>
        <taxon>Suicoccus</taxon>
    </lineage>
</organism>
<dbReference type="PANTHER" id="PTHR33885:SF3">
    <property type="entry name" value="PHAGE SHOCK PROTEIN C"/>
    <property type="match status" value="1"/>
</dbReference>
<evidence type="ECO:0000256" key="2">
    <source>
        <dbReference type="ARBA" id="ARBA00022475"/>
    </source>
</evidence>
<proteinExistence type="predicted"/>
<protein>
    <submittedName>
        <fullName evidence="9">PspC family transcriptional regulator</fullName>
    </submittedName>
</protein>
<keyword evidence="2" id="KW-1003">Cell membrane</keyword>
<keyword evidence="4 7" id="KW-1133">Transmembrane helix</keyword>
<dbReference type="AlphaFoldDB" id="A0A347WNA7"/>
<dbReference type="KEGG" id="abae:CL176_11455"/>